<sequence>MGTMAVASSSASNPSCSPSKDVKVIKRTKSPGVRVVGGRIYDSENGKTCHQCRQKTRDFMADCKSQKKDKQCTIKFCHKCLLNRYGEKAEDVALLVDWKCPKCRDICNCSCCIVWLGLIGYVLLGRKKVTNPTGQLFYTAKATGFSSVSEMLQIKGHDNLSHEKKIAEDMVVSPIKSGTPKKGSVPASLPNPGKENSFDGKCDSNLNSLNKTVLMNEKKSKKMKREGLKEICNSNGDVSSKKRSSKKPKISEEIANKETSKVCQENSEKKKLKVSKEISKFKKPEFSEKISKKEIGILETDSGKKTSKTPKISEEIAKKEKIRVSEKISKIRKPKSSGILKKEVDKNDSEGGGFVKKKDCKTSVLKNDSLNLIPDEGNRNSNHENVRVPGGVENGNAGPKVKTVFDSRNIKKSATELQNQKFSADIQLPQGASLTTVAGIELDSEDVGHALQFLEFCAAFGKVLGLKKGQAECIVKELICGRSRRHGQYFPIVQIHIKFNCLHCLLFRSPSLSSTSRKNSWLQALTKCVSESKCVLNDIPSDCFGGGDDGYDKLDNLKKLKLLNFLCDEALGTTSLRSWIDDQNSKYVEKAKAARENVVAAKDKEKRLKQKLQDEVAKAVIAKHGAPLSISEHEAIVSEIKSEAAQAHSEMLEAMGMVPQKRQRSDAVRTEPILLENGGCATRAFWKLKGCSGEQHILLQDLEGALDAVSLNEKWFTYDVDQKPEIEKYISSLSAKRLRIQKVTDVVD</sequence>
<accession>A0ACC0YUZ3</accession>
<keyword evidence="2" id="KW-1185">Reference proteome</keyword>
<reference evidence="2" key="1">
    <citation type="journal article" date="2023" name="G3 (Bethesda)">
        <title>Genome assembly and association tests identify interacting loci associated with vigor, precocity, and sex in interspecific pistachio rootstocks.</title>
        <authorList>
            <person name="Palmer W."/>
            <person name="Jacygrad E."/>
            <person name="Sagayaradj S."/>
            <person name="Cavanaugh K."/>
            <person name="Han R."/>
            <person name="Bertier L."/>
            <person name="Beede B."/>
            <person name="Kafkas S."/>
            <person name="Golino D."/>
            <person name="Preece J."/>
            <person name="Michelmore R."/>
        </authorList>
    </citation>
    <scope>NUCLEOTIDE SEQUENCE [LARGE SCALE GENOMIC DNA]</scope>
</reference>
<dbReference type="EMBL" id="CM047739">
    <property type="protein sequence ID" value="KAJ0042519.1"/>
    <property type="molecule type" value="Genomic_DNA"/>
</dbReference>
<comment type="caution">
    <text evidence="1">The sequence shown here is derived from an EMBL/GenBank/DDBJ whole genome shotgun (WGS) entry which is preliminary data.</text>
</comment>
<dbReference type="Proteomes" id="UP001163603">
    <property type="component" value="Chromosome 4"/>
</dbReference>
<evidence type="ECO:0000313" key="1">
    <source>
        <dbReference type="EMBL" id="KAJ0042519.1"/>
    </source>
</evidence>
<gene>
    <name evidence="1" type="ORF">Pint_18808</name>
</gene>
<proteinExistence type="predicted"/>
<name>A0ACC0YUZ3_9ROSI</name>
<organism evidence="1 2">
    <name type="scientific">Pistacia integerrima</name>
    <dbReference type="NCBI Taxonomy" id="434235"/>
    <lineage>
        <taxon>Eukaryota</taxon>
        <taxon>Viridiplantae</taxon>
        <taxon>Streptophyta</taxon>
        <taxon>Embryophyta</taxon>
        <taxon>Tracheophyta</taxon>
        <taxon>Spermatophyta</taxon>
        <taxon>Magnoliopsida</taxon>
        <taxon>eudicotyledons</taxon>
        <taxon>Gunneridae</taxon>
        <taxon>Pentapetalae</taxon>
        <taxon>rosids</taxon>
        <taxon>malvids</taxon>
        <taxon>Sapindales</taxon>
        <taxon>Anacardiaceae</taxon>
        <taxon>Pistacia</taxon>
    </lineage>
</organism>
<protein>
    <submittedName>
        <fullName evidence="1">Uncharacterized protein</fullName>
    </submittedName>
</protein>
<evidence type="ECO:0000313" key="2">
    <source>
        <dbReference type="Proteomes" id="UP001163603"/>
    </source>
</evidence>